<dbReference type="FunFam" id="1.10.287.950:FF:000001">
    <property type="entry name" value="Methyl-accepting chemotaxis sensory transducer"/>
    <property type="match status" value="1"/>
</dbReference>
<dbReference type="AlphaFoldDB" id="A0A4P9VKM0"/>
<dbReference type="Gene3D" id="1.10.287.950">
    <property type="entry name" value="Methyl-accepting chemotaxis protein"/>
    <property type="match status" value="1"/>
</dbReference>
<dbReference type="InterPro" id="IPR003660">
    <property type="entry name" value="HAMP_dom"/>
</dbReference>
<accession>A0A4P9VKM0</accession>
<evidence type="ECO:0000313" key="12">
    <source>
        <dbReference type="Proteomes" id="UP000257039"/>
    </source>
</evidence>
<dbReference type="Gene3D" id="3.30.450.20">
    <property type="entry name" value="PAS domain"/>
    <property type="match status" value="2"/>
</dbReference>
<evidence type="ECO:0000256" key="6">
    <source>
        <dbReference type="ARBA" id="ARBA00029447"/>
    </source>
</evidence>
<dbReference type="GO" id="GO:0016020">
    <property type="term" value="C:membrane"/>
    <property type="evidence" value="ECO:0007669"/>
    <property type="project" value="UniProtKB-SubCell"/>
</dbReference>
<dbReference type="CDD" id="cd11386">
    <property type="entry name" value="MCP_signal"/>
    <property type="match status" value="1"/>
</dbReference>
<keyword evidence="2 8" id="KW-0812">Transmembrane</keyword>
<dbReference type="InterPro" id="IPR004089">
    <property type="entry name" value="MCPsignal_dom"/>
</dbReference>
<comment type="caution">
    <text evidence="11">The sequence shown here is derived from an EMBL/GenBank/DDBJ whole genome shotgun (WGS) entry which is preliminary data.</text>
</comment>
<name>A0A4P9VKM0_9GAMM</name>
<evidence type="ECO:0000256" key="2">
    <source>
        <dbReference type="ARBA" id="ARBA00022692"/>
    </source>
</evidence>
<dbReference type="RefSeq" id="WP_094786646.1">
    <property type="nucleotide sequence ID" value="NZ_NDXW01000001.1"/>
</dbReference>
<keyword evidence="3 8" id="KW-1133">Transmembrane helix</keyword>
<sequence>MKFRSVQTSILVYTSICLVISLFAVVGFALYTALNTQKYVSDTSQTLMSNEIKESLSSLTAGKAQRMQRRMEKAITAARTFAQSLEAYYLSGASMQIANSRELVSQMAKHLTEANSDFLGVYTGWEANAFDDNDAMYKDSEFIHSMPSSGQYAPYWSRSASGKVDGRPLNKLYSTKQTATGIRESEYYLCPKETLNECIIDPASYDIQGVMTLLSSFVSPIVVNGKFLGITGIDYSLNFLQEISTEINSLLYEGSGSVALISYHGVMVANTGDPSLVGKPVAALSEWKPVIDAIRQGSSLVTENEELITSTAIFTVGQAKTPWALVISVPKSVAFADVHAMSTQVTEQFNESLIGQLITGSLITALALIVLWRVAASISKPLKEVVSLVDDLAERDGDLTRRIEINRRDEVGSLANRVNLFIEKIQNMVKDVAQTIDQVDDSAAQSSQIAQETSSGVQRQRAEIDQVATAINEMSCAANEVASNAAQTAQSAGAANESVLEGQEIVNRSASTIQQLSDEVEHAVKVIEQLKEDSENISSILDVIISIAEQTNLLALNAAIEAARAGEQGRGFAVVADEVRTLASRTQNSTDEIRQTINALQDRTEQAVQTMSRGSEMTHTSVEQSQQAAKRLEEVVHAISRINDMATQIASAAEEQHAVSEDITKNITTISDVAGEVAEGADNSSKQSEQLSHLSDELSGKINRFKF</sequence>
<feature type="domain" description="HAMP" evidence="10">
    <location>
        <begin position="376"/>
        <end position="430"/>
    </location>
</feature>
<dbReference type="EMBL" id="NDXW01000001">
    <property type="protein sequence ID" value="RDH43296.1"/>
    <property type="molecule type" value="Genomic_DNA"/>
</dbReference>
<comment type="subcellular location">
    <subcellularLocation>
        <location evidence="1">Membrane</location>
        <topology evidence="1">Multi-pass membrane protein</topology>
    </subcellularLocation>
</comment>
<dbReference type="GO" id="GO:0006935">
    <property type="term" value="P:chemotaxis"/>
    <property type="evidence" value="ECO:0007669"/>
    <property type="project" value="UniProtKB-ARBA"/>
</dbReference>
<gene>
    <name evidence="11" type="ORF">B9G39_07495</name>
</gene>
<dbReference type="Pfam" id="PF00672">
    <property type="entry name" value="HAMP"/>
    <property type="match status" value="1"/>
</dbReference>
<keyword evidence="12" id="KW-1185">Reference proteome</keyword>
<protein>
    <submittedName>
        <fullName evidence="11">Methyl-accepting chemotaxis protein</fullName>
    </submittedName>
</protein>
<evidence type="ECO:0000256" key="4">
    <source>
        <dbReference type="ARBA" id="ARBA00023136"/>
    </source>
</evidence>
<dbReference type="PROSITE" id="PS50885">
    <property type="entry name" value="HAMP"/>
    <property type="match status" value="1"/>
</dbReference>
<keyword evidence="4 8" id="KW-0472">Membrane</keyword>
<evidence type="ECO:0000259" key="10">
    <source>
        <dbReference type="PROSITE" id="PS50885"/>
    </source>
</evidence>
<evidence type="ECO:0000256" key="8">
    <source>
        <dbReference type="SAM" id="Phobius"/>
    </source>
</evidence>
<evidence type="ECO:0000256" key="3">
    <source>
        <dbReference type="ARBA" id="ARBA00022989"/>
    </source>
</evidence>
<feature type="transmembrane region" description="Helical" evidence="8">
    <location>
        <begin position="12"/>
        <end position="34"/>
    </location>
</feature>
<proteinExistence type="inferred from homology"/>
<evidence type="ECO:0000313" key="11">
    <source>
        <dbReference type="EMBL" id="RDH43296.1"/>
    </source>
</evidence>
<reference evidence="11 12" key="1">
    <citation type="submission" date="2017-04" db="EMBL/GenBank/DDBJ databases">
        <title>Draft genome sequence of Zooshikella ganghwensis VG4 isolated from Red Sea sediments.</title>
        <authorList>
            <person name="Rehman Z."/>
            <person name="Alam I."/>
            <person name="Kamau A."/>
            <person name="Bajic V."/>
            <person name="Leiknes T."/>
        </authorList>
    </citation>
    <scope>NUCLEOTIDE SEQUENCE [LARGE SCALE GENOMIC DNA]</scope>
    <source>
        <strain evidence="11 12">VG4</strain>
    </source>
</reference>
<dbReference type="GO" id="GO:0007165">
    <property type="term" value="P:signal transduction"/>
    <property type="evidence" value="ECO:0007669"/>
    <property type="project" value="UniProtKB-KW"/>
</dbReference>
<organism evidence="11 12">
    <name type="scientific">Zooshikella ganghwensis</name>
    <dbReference type="NCBI Taxonomy" id="202772"/>
    <lineage>
        <taxon>Bacteria</taxon>
        <taxon>Pseudomonadati</taxon>
        <taxon>Pseudomonadota</taxon>
        <taxon>Gammaproteobacteria</taxon>
        <taxon>Oceanospirillales</taxon>
        <taxon>Zooshikellaceae</taxon>
        <taxon>Zooshikella</taxon>
    </lineage>
</organism>
<feature type="domain" description="Methyl-accepting transducer" evidence="9">
    <location>
        <begin position="435"/>
        <end position="671"/>
    </location>
</feature>
<dbReference type="PANTHER" id="PTHR32089:SF119">
    <property type="entry name" value="METHYL-ACCEPTING CHEMOTAXIS PROTEIN CTPL"/>
    <property type="match status" value="1"/>
</dbReference>
<dbReference type="CDD" id="cd06225">
    <property type="entry name" value="HAMP"/>
    <property type="match status" value="1"/>
</dbReference>
<evidence type="ECO:0000256" key="1">
    <source>
        <dbReference type="ARBA" id="ARBA00004141"/>
    </source>
</evidence>
<dbReference type="SUPFAM" id="SSF58104">
    <property type="entry name" value="Methyl-accepting chemotaxis protein (MCP) signaling domain"/>
    <property type="match status" value="1"/>
</dbReference>
<dbReference type="SMART" id="SM00304">
    <property type="entry name" value="HAMP"/>
    <property type="match status" value="1"/>
</dbReference>
<dbReference type="PANTHER" id="PTHR32089">
    <property type="entry name" value="METHYL-ACCEPTING CHEMOTAXIS PROTEIN MCPB"/>
    <property type="match status" value="1"/>
</dbReference>
<keyword evidence="5 7" id="KW-0807">Transducer</keyword>
<comment type="similarity">
    <text evidence="6">Belongs to the methyl-accepting chemotaxis (MCP) protein family.</text>
</comment>
<dbReference type="SMART" id="SM00283">
    <property type="entry name" value="MA"/>
    <property type="match status" value="1"/>
</dbReference>
<dbReference type="PROSITE" id="PS50111">
    <property type="entry name" value="CHEMOTAXIS_TRANSDUC_2"/>
    <property type="match status" value="1"/>
</dbReference>
<evidence type="ECO:0000259" key="9">
    <source>
        <dbReference type="PROSITE" id="PS50111"/>
    </source>
</evidence>
<evidence type="ECO:0000256" key="7">
    <source>
        <dbReference type="PROSITE-ProRule" id="PRU00284"/>
    </source>
</evidence>
<evidence type="ECO:0000256" key="5">
    <source>
        <dbReference type="ARBA" id="ARBA00023224"/>
    </source>
</evidence>
<dbReference type="Proteomes" id="UP000257039">
    <property type="component" value="Unassembled WGS sequence"/>
</dbReference>
<dbReference type="Pfam" id="PF00015">
    <property type="entry name" value="MCPsignal"/>
    <property type="match status" value="1"/>
</dbReference>
<dbReference type="CDD" id="cd12913">
    <property type="entry name" value="PDC1_MCP_like"/>
    <property type="match status" value="1"/>
</dbReference>